<protein>
    <submittedName>
        <fullName evidence="2">Uncharacterized protein</fullName>
    </submittedName>
</protein>
<dbReference type="Proteomes" id="UP000198282">
    <property type="component" value="Unassembled WGS sequence"/>
</dbReference>
<feature type="transmembrane region" description="Helical" evidence="1">
    <location>
        <begin position="133"/>
        <end position="153"/>
    </location>
</feature>
<accession>A0A239MSG5</accession>
<dbReference type="AlphaFoldDB" id="A0A239MSG5"/>
<keyword evidence="1" id="KW-1133">Transmembrane helix</keyword>
<keyword evidence="1" id="KW-0472">Membrane</keyword>
<evidence type="ECO:0000313" key="2">
    <source>
        <dbReference type="EMBL" id="SNT45686.1"/>
    </source>
</evidence>
<evidence type="ECO:0000313" key="3">
    <source>
        <dbReference type="Proteomes" id="UP000198282"/>
    </source>
</evidence>
<reference evidence="2 3" key="1">
    <citation type="submission" date="2017-06" db="EMBL/GenBank/DDBJ databases">
        <authorList>
            <person name="Kim H.J."/>
            <person name="Triplett B.A."/>
        </authorList>
    </citation>
    <scope>NUCLEOTIDE SEQUENCE [LARGE SCALE GENOMIC DNA]</scope>
    <source>
        <strain evidence="2 3">CGMCC 4.2132</strain>
    </source>
</reference>
<proteinExistence type="predicted"/>
<dbReference type="RefSeq" id="WP_089211278.1">
    <property type="nucleotide sequence ID" value="NZ_FZOD01000045.1"/>
</dbReference>
<evidence type="ECO:0000256" key="1">
    <source>
        <dbReference type="SAM" id="Phobius"/>
    </source>
</evidence>
<dbReference type="EMBL" id="FZOD01000045">
    <property type="protein sequence ID" value="SNT45686.1"/>
    <property type="molecule type" value="Genomic_DNA"/>
</dbReference>
<keyword evidence="3" id="KW-1185">Reference proteome</keyword>
<feature type="transmembrane region" description="Helical" evidence="1">
    <location>
        <begin position="73"/>
        <end position="93"/>
    </location>
</feature>
<organism evidence="2 3">
    <name type="scientific">Streptosporangium subroseum</name>
    <dbReference type="NCBI Taxonomy" id="106412"/>
    <lineage>
        <taxon>Bacteria</taxon>
        <taxon>Bacillati</taxon>
        <taxon>Actinomycetota</taxon>
        <taxon>Actinomycetes</taxon>
        <taxon>Streptosporangiales</taxon>
        <taxon>Streptosporangiaceae</taxon>
        <taxon>Streptosporangium</taxon>
    </lineage>
</organism>
<gene>
    <name evidence="2" type="ORF">SAMN05216276_104538</name>
</gene>
<dbReference type="OrthoDB" id="4567441at2"/>
<feature type="transmembrane region" description="Helical" evidence="1">
    <location>
        <begin position="31"/>
        <end position="52"/>
    </location>
</feature>
<feature type="transmembrane region" description="Helical" evidence="1">
    <location>
        <begin position="105"/>
        <end position="126"/>
    </location>
</feature>
<name>A0A239MSG5_9ACTN</name>
<keyword evidence="1" id="KW-0812">Transmembrane</keyword>
<sequence>MADISYLEAWQMWLQGKPTIGNDMLGVPMLWWGRAGKILTFVAGAVVLIDLVGPEKLSRYGDRLVRLMTAQPVLRPVGAGFAAGTIASLLIIGVTEPMGNSQARAWLAVAGGGTAAFLVFIIGFALQHPNFASVARWVSVGLLLIGFHFDLLAS</sequence>